<dbReference type="InterPro" id="IPR036339">
    <property type="entry name" value="PUB-like_dom_sf"/>
</dbReference>
<name>X6P985_RETFI</name>
<reference evidence="1 2" key="1">
    <citation type="journal article" date="2013" name="Curr. Biol.">
        <title>The Genome of the Foraminiferan Reticulomyxa filosa.</title>
        <authorList>
            <person name="Glockner G."/>
            <person name="Hulsmann N."/>
            <person name="Schleicher M."/>
            <person name="Noegel A.A."/>
            <person name="Eichinger L."/>
            <person name="Gallinger C."/>
            <person name="Pawlowski J."/>
            <person name="Sierra R."/>
            <person name="Euteneuer U."/>
            <person name="Pillet L."/>
            <person name="Moustafa A."/>
            <person name="Platzer M."/>
            <person name="Groth M."/>
            <person name="Szafranski K."/>
            <person name="Schliwa M."/>
        </authorList>
    </citation>
    <scope>NUCLEOTIDE SEQUENCE [LARGE SCALE GENOMIC DNA]</scope>
</reference>
<keyword evidence="2" id="KW-1185">Reference proteome</keyword>
<dbReference type="EMBL" id="ASPP01002313">
    <property type="protein sequence ID" value="ETO34741.1"/>
    <property type="molecule type" value="Genomic_DNA"/>
</dbReference>
<gene>
    <name evidence="1" type="ORF">RFI_02349</name>
</gene>
<accession>X6P985</accession>
<proteinExistence type="predicted"/>
<dbReference type="AlphaFoldDB" id="X6P985"/>
<sequence length="239" mass="28944">MEQLQEAFSTIEKDIIFKIWLLCLCNLDETTIVLGSIVEDDITIQQQEHLMYLLKIFGNQIDKITILKTWRNYDHIFVDTFEKLKDICVHSNLNGSQEENEFKILREMCLRILWNILKCPKHIKYRQINKQALYNNLCSRCDILGADFKQVFEKTENQLQYCGFKKENDDNWYCQYDHTQILHLWNCYKYWINEQIMFIFMCLLCCHIKQDMVFKEECVCYRMENGKTMKAYLIMNIEQ</sequence>
<dbReference type="Proteomes" id="UP000023152">
    <property type="component" value="Unassembled WGS sequence"/>
</dbReference>
<evidence type="ECO:0000313" key="2">
    <source>
        <dbReference type="Proteomes" id="UP000023152"/>
    </source>
</evidence>
<comment type="caution">
    <text evidence="1">The sequence shown here is derived from an EMBL/GenBank/DDBJ whole genome shotgun (WGS) entry which is preliminary data.</text>
</comment>
<protein>
    <submittedName>
        <fullName evidence="1">Uncharacterized protein</fullName>
    </submittedName>
</protein>
<evidence type="ECO:0000313" key="1">
    <source>
        <dbReference type="EMBL" id="ETO34741.1"/>
    </source>
</evidence>
<organism evidence="1 2">
    <name type="scientific">Reticulomyxa filosa</name>
    <dbReference type="NCBI Taxonomy" id="46433"/>
    <lineage>
        <taxon>Eukaryota</taxon>
        <taxon>Sar</taxon>
        <taxon>Rhizaria</taxon>
        <taxon>Retaria</taxon>
        <taxon>Foraminifera</taxon>
        <taxon>Monothalamids</taxon>
        <taxon>Reticulomyxidae</taxon>
        <taxon>Reticulomyxa</taxon>
    </lineage>
</organism>
<dbReference type="SUPFAM" id="SSF143503">
    <property type="entry name" value="PUG domain-like"/>
    <property type="match status" value="1"/>
</dbReference>